<dbReference type="AlphaFoldDB" id="A0AAV3U4I3"/>
<evidence type="ECO:0000256" key="1">
    <source>
        <dbReference type="ARBA" id="ARBA00022491"/>
    </source>
</evidence>
<evidence type="ECO:0000256" key="3">
    <source>
        <dbReference type="ARBA" id="ARBA00023125"/>
    </source>
</evidence>
<dbReference type="PRINTS" id="PR00455">
    <property type="entry name" value="HTHTETR"/>
</dbReference>
<dbReference type="Gene3D" id="1.10.10.60">
    <property type="entry name" value="Homeodomain-like"/>
    <property type="match status" value="1"/>
</dbReference>
<name>A0AAV3U4I3_9ALTE</name>
<gene>
    <name evidence="7" type="ORF">GCM10025791_28130</name>
</gene>
<keyword evidence="4" id="KW-0804">Transcription</keyword>
<keyword evidence="8" id="KW-1185">Reference proteome</keyword>
<dbReference type="Proteomes" id="UP001409585">
    <property type="component" value="Unassembled WGS sequence"/>
</dbReference>
<dbReference type="Pfam" id="PF17932">
    <property type="entry name" value="TetR_C_24"/>
    <property type="match status" value="1"/>
</dbReference>
<protein>
    <submittedName>
        <fullName evidence="7">TetR/AcrR family transcriptional regulator</fullName>
    </submittedName>
</protein>
<dbReference type="RefSeq" id="WP_345423389.1">
    <property type="nucleotide sequence ID" value="NZ_AP031496.1"/>
</dbReference>
<evidence type="ECO:0000313" key="8">
    <source>
        <dbReference type="Proteomes" id="UP001409585"/>
    </source>
</evidence>
<dbReference type="InterPro" id="IPR036271">
    <property type="entry name" value="Tet_transcr_reg_TetR-rel_C_sf"/>
</dbReference>
<feature type="domain" description="HTH tetR-type" evidence="6">
    <location>
        <begin position="9"/>
        <end position="69"/>
    </location>
</feature>
<proteinExistence type="predicted"/>
<evidence type="ECO:0000259" key="6">
    <source>
        <dbReference type="PROSITE" id="PS50977"/>
    </source>
</evidence>
<evidence type="ECO:0000256" key="5">
    <source>
        <dbReference type="PROSITE-ProRule" id="PRU00335"/>
    </source>
</evidence>
<feature type="DNA-binding region" description="H-T-H motif" evidence="5">
    <location>
        <begin position="32"/>
        <end position="51"/>
    </location>
</feature>
<dbReference type="InterPro" id="IPR041490">
    <property type="entry name" value="KstR2_TetR_C"/>
</dbReference>
<sequence>MADKPSKYDKRYLAAVDAAAAVFADKSYHGSSTLDIANRLDIKQGSLYYYFRSKEEALEAVCLEGIKHQVEHLESVIAEQVSIAEAVTMLLRYNLQSLMDRADYMIVFNDDRQAIPLERRGRIREQSVIYHKLMEDLFVQAQGQGELSTELDPHILVRALTGLISSVFSWYHQKNEIDVDKIADQYSHIFLSGCLR</sequence>
<evidence type="ECO:0000313" key="7">
    <source>
        <dbReference type="EMBL" id="GAA4947025.1"/>
    </source>
</evidence>
<dbReference type="SUPFAM" id="SSF46689">
    <property type="entry name" value="Homeodomain-like"/>
    <property type="match status" value="1"/>
</dbReference>
<organism evidence="7 8">
    <name type="scientific">Halioxenophilus aromaticivorans</name>
    <dbReference type="NCBI Taxonomy" id="1306992"/>
    <lineage>
        <taxon>Bacteria</taxon>
        <taxon>Pseudomonadati</taxon>
        <taxon>Pseudomonadota</taxon>
        <taxon>Gammaproteobacteria</taxon>
        <taxon>Alteromonadales</taxon>
        <taxon>Alteromonadaceae</taxon>
        <taxon>Halioxenophilus</taxon>
    </lineage>
</organism>
<dbReference type="Gene3D" id="1.10.357.10">
    <property type="entry name" value="Tetracycline Repressor, domain 2"/>
    <property type="match status" value="1"/>
</dbReference>
<dbReference type="GO" id="GO:0003700">
    <property type="term" value="F:DNA-binding transcription factor activity"/>
    <property type="evidence" value="ECO:0007669"/>
    <property type="project" value="TreeGrafter"/>
</dbReference>
<dbReference type="SUPFAM" id="SSF48498">
    <property type="entry name" value="Tetracyclin repressor-like, C-terminal domain"/>
    <property type="match status" value="1"/>
</dbReference>
<evidence type="ECO:0000256" key="2">
    <source>
        <dbReference type="ARBA" id="ARBA00023015"/>
    </source>
</evidence>
<dbReference type="PANTHER" id="PTHR30055:SF175">
    <property type="entry name" value="HTH-TYPE TRANSCRIPTIONAL REPRESSOR KSTR2"/>
    <property type="match status" value="1"/>
</dbReference>
<dbReference type="PROSITE" id="PS50977">
    <property type="entry name" value="HTH_TETR_2"/>
    <property type="match status" value="1"/>
</dbReference>
<keyword evidence="1" id="KW-0678">Repressor</keyword>
<keyword evidence="2" id="KW-0805">Transcription regulation</keyword>
<dbReference type="InterPro" id="IPR009057">
    <property type="entry name" value="Homeodomain-like_sf"/>
</dbReference>
<dbReference type="InterPro" id="IPR050109">
    <property type="entry name" value="HTH-type_TetR-like_transc_reg"/>
</dbReference>
<keyword evidence="3 5" id="KW-0238">DNA-binding</keyword>
<dbReference type="PANTHER" id="PTHR30055">
    <property type="entry name" value="HTH-TYPE TRANSCRIPTIONAL REGULATOR RUTR"/>
    <property type="match status" value="1"/>
</dbReference>
<comment type="caution">
    <text evidence="7">The sequence shown here is derived from an EMBL/GenBank/DDBJ whole genome shotgun (WGS) entry which is preliminary data.</text>
</comment>
<accession>A0AAV3U4I3</accession>
<dbReference type="InterPro" id="IPR001647">
    <property type="entry name" value="HTH_TetR"/>
</dbReference>
<reference evidence="8" key="1">
    <citation type="journal article" date="2019" name="Int. J. Syst. Evol. Microbiol.">
        <title>The Global Catalogue of Microorganisms (GCM) 10K type strain sequencing project: providing services to taxonomists for standard genome sequencing and annotation.</title>
        <authorList>
            <consortium name="The Broad Institute Genomics Platform"/>
            <consortium name="The Broad Institute Genome Sequencing Center for Infectious Disease"/>
            <person name="Wu L."/>
            <person name="Ma J."/>
        </authorList>
    </citation>
    <scope>NUCLEOTIDE SEQUENCE [LARGE SCALE GENOMIC DNA]</scope>
    <source>
        <strain evidence="8">JCM 19134</strain>
    </source>
</reference>
<dbReference type="Pfam" id="PF00440">
    <property type="entry name" value="TetR_N"/>
    <property type="match status" value="1"/>
</dbReference>
<evidence type="ECO:0000256" key="4">
    <source>
        <dbReference type="ARBA" id="ARBA00023163"/>
    </source>
</evidence>
<dbReference type="EMBL" id="BAABLX010000026">
    <property type="protein sequence ID" value="GAA4947025.1"/>
    <property type="molecule type" value="Genomic_DNA"/>
</dbReference>
<dbReference type="GO" id="GO:0000976">
    <property type="term" value="F:transcription cis-regulatory region binding"/>
    <property type="evidence" value="ECO:0007669"/>
    <property type="project" value="TreeGrafter"/>
</dbReference>